<reference evidence="1 2" key="1">
    <citation type="submission" date="2019-05" db="EMBL/GenBank/DDBJ databases">
        <title>Another draft genome of Portunus trituberculatus and its Hox gene families provides insights of decapod evolution.</title>
        <authorList>
            <person name="Jeong J.-H."/>
            <person name="Song I."/>
            <person name="Kim S."/>
            <person name="Choi T."/>
            <person name="Kim D."/>
            <person name="Ryu S."/>
            <person name="Kim W."/>
        </authorList>
    </citation>
    <scope>NUCLEOTIDE SEQUENCE [LARGE SCALE GENOMIC DNA]</scope>
    <source>
        <tissue evidence="1">Muscle</tissue>
    </source>
</reference>
<evidence type="ECO:0000313" key="1">
    <source>
        <dbReference type="EMBL" id="MPC54308.1"/>
    </source>
</evidence>
<keyword evidence="2" id="KW-1185">Reference proteome</keyword>
<sequence length="48" mass="5094">MVAGGGGVVDKGVSVGSGRCPRVSSNPTTYHFEAMSHVEWFKVTYMSS</sequence>
<comment type="caution">
    <text evidence="1">The sequence shown here is derived from an EMBL/GenBank/DDBJ whole genome shotgun (WGS) entry which is preliminary data.</text>
</comment>
<accession>A0A5B7GAY7</accession>
<dbReference type="Proteomes" id="UP000324222">
    <property type="component" value="Unassembled WGS sequence"/>
</dbReference>
<dbReference type="AlphaFoldDB" id="A0A5B7GAY7"/>
<gene>
    <name evidence="1" type="ORF">E2C01_048218</name>
</gene>
<dbReference type="EMBL" id="VSRR010012258">
    <property type="protein sequence ID" value="MPC54308.1"/>
    <property type="molecule type" value="Genomic_DNA"/>
</dbReference>
<proteinExistence type="predicted"/>
<protein>
    <submittedName>
        <fullName evidence="1">Uncharacterized protein</fullName>
    </submittedName>
</protein>
<evidence type="ECO:0000313" key="2">
    <source>
        <dbReference type="Proteomes" id="UP000324222"/>
    </source>
</evidence>
<organism evidence="1 2">
    <name type="scientific">Portunus trituberculatus</name>
    <name type="common">Swimming crab</name>
    <name type="synonym">Neptunus trituberculatus</name>
    <dbReference type="NCBI Taxonomy" id="210409"/>
    <lineage>
        <taxon>Eukaryota</taxon>
        <taxon>Metazoa</taxon>
        <taxon>Ecdysozoa</taxon>
        <taxon>Arthropoda</taxon>
        <taxon>Crustacea</taxon>
        <taxon>Multicrustacea</taxon>
        <taxon>Malacostraca</taxon>
        <taxon>Eumalacostraca</taxon>
        <taxon>Eucarida</taxon>
        <taxon>Decapoda</taxon>
        <taxon>Pleocyemata</taxon>
        <taxon>Brachyura</taxon>
        <taxon>Eubrachyura</taxon>
        <taxon>Portunoidea</taxon>
        <taxon>Portunidae</taxon>
        <taxon>Portuninae</taxon>
        <taxon>Portunus</taxon>
    </lineage>
</organism>
<name>A0A5B7GAY7_PORTR</name>